<proteinExistence type="predicted"/>
<dbReference type="SUPFAM" id="SSF51905">
    <property type="entry name" value="FAD/NAD(P)-binding domain"/>
    <property type="match status" value="1"/>
</dbReference>
<dbReference type="AlphaFoldDB" id="A0A9P9IF57"/>
<gene>
    <name evidence="1" type="ORF">EDB81DRAFT_892377</name>
</gene>
<evidence type="ECO:0000313" key="1">
    <source>
        <dbReference type="EMBL" id="KAH7117514.1"/>
    </source>
</evidence>
<dbReference type="Proteomes" id="UP000738349">
    <property type="component" value="Unassembled WGS sequence"/>
</dbReference>
<organism evidence="1 2">
    <name type="scientific">Dactylonectria macrodidyma</name>
    <dbReference type="NCBI Taxonomy" id="307937"/>
    <lineage>
        <taxon>Eukaryota</taxon>
        <taxon>Fungi</taxon>
        <taxon>Dikarya</taxon>
        <taxon>Ascomycota</taxon>
        <taxon>Pezizomycotina</taxon>
        <taxon>Sordariomycetes</taxon>
        <taxon>Hypocreomycetidae</taxon>
        <taxon>Hypocreales</taxon>
        <taxon>Nectriaceae</taxon>
        <taxon>Dactylonectria</taxon>
    </lineage>
</organism>
<comment type="caution">
    <text evidence="1">The sequence shown here is derived from an EMBL/GenBank/DDBJ whole genome shotgun (WGS) entry which is preliminary data.</text>
</comment>
<reference evidence="1" key="1">
    <citation type="journal article" date="2021" name="Nat. Commun.">
        <title>Genetic determinants of endophytism in the Arabidopsis root mycobiome.</title>
        <authorList>
            <person name="Mesny F."/>
            <person name="Miyauchi S."/>
            <person name="Thiergart T."/>
            <person name="Pickel B."/>
            <person name="Atanasova L."/>
            <person name="Karlsson M."/>
            <person name="Huettel B."/>
            <person name="Barry K.W."/>
            <person name="Haridas S."/>
            <person name="Chen C."/>
            <person name="Bauer D."/>
            <person name="Andreopoulos W."/>
            <person name="Pangilinan J."/>
            <person name="LaButti K."/>
            <person name="Riley R."/>
            <person name="Lipzen A."/>
            <person name="Clum A."/>
            <person name="Drula E."/>
            <person name="Henrissat B."/>
            <person name="Kohler A."/>
            <person name="Grigoriev I.V."/>
            <person name="Martin F.M."/>
            <person name="Hacquard S."/>
        </authorList>
    </citation>
    <scope>NUCLEOTIDE SEQUENCE</scope>
    <source>
        <strain evidence="1">MPI-CAGE-AT-0147</strain>
    </source>
</reference>
<keyword evidence="2" id="KW-1185">Reference proteome</keyword>
<accession>A0A9P9IF57</accession>
<dbReference type="InterPro" id="IPR036188">
    <property type="entry name" value="FAD/NAD-bd_sf"/>
</dbReference>
<sequence>MTIGPDTNAIYKSSTEVDLDVAIIGAGVSGMNTACYIQTKAPQGLSYTIFEATNAIRSTWDLGNSLGSEPTRTSTAIVSSGILGERSSLRFQLPRSSPT</sequence>
<dbReference type="Gene3D" id="3.50.50.60">
    <property type="entry name" value="FAD/NAD(P)-binding domain"/>
    <property type="match status" value="1"/>
</dbReference>
<dbReference type="EMBL" id="JAGMUV010000028">
    <property type="protein sequence ID" value="KAH7117514.1"/>
    <property type="molecule type" value="Genomic_DNA"/>
</dbReference>
<name>A0A9P9IF57_9HYPO</name>
<dbReference type="OrthoDB" id="66881at2759"/>
<evidence type="ECO:0000313" key="2">
    <source>
        <dbReference type="Proteomes" id="UP000738349"/>
    </source>
</evidence>
<protein>
    <submittedName>
        <fullName evidence="1">Uncharacterized protein</fullName>
    </submittedName>
</protein>